<evidence type="ECO:0000313" key="1">
    <source>
        <dbReference type="EMBL" id="KAJ8441406.1"/>
    </source>
</evidence>
<protein>
    <submittedName>
        <fullName evidence="1">Uncharacterized protein</fullName>
    </submittedName>
</protein>
<reference evidence="1" key="1">
    <citation type="submission" date="2022-04" db="EMBL/GenBank/DDBJ databases">
        <title>Carnegiea gigantea Genome sequencing and assembly v2.</title>
        <authorList>
            <person name="Copetti D."/>
            <person name="Sanderson M.J."/>
            <person name="Burquez A."/>
            <person name="Wojciechowski M.F."/>
        </authorList>
    </citation>
    <scope>NUCLEOTIDE SEQUENCE</scope>
    <source>
        <strain evidence="1">SGP5-SGP5p</strain>
        <tissue evidence="1">Aerial part</tissue>
    </source>
</reference>
<proteinExistence type="predicted"/>
<keyword evidence="2" id="KW-1185">Reference proteome</keyword>
<comment type="caution">
    <text evidence="1">The sequence shown here is derived from an EMBL/GenBank/DDBJ whole genome shotgun (WGS) entry which is preliminary data.</text>
</comment>
<sequence length="154" mass="17478">MGGLGLKAMRQTNSAFLTKLGWRVLNEKGKLWSQVVRAKYCDGQCDIDMYLREGVGTEVRNGKRTLFWYHNWVTAQPLCSIATLDIPPQLEDATELWDATLGWKWELFAHCLPEATLKIIASNELQPREENEDQLVWTGLSHGNFSLKSAIAII</sequence>
<dbReference type="OrthoDB" id="1435920at2759"/>
<organism evidence="1 2">
    <name type="scientific">Carnegiea gigantea</name>
    <dbReference type="NCBI Taxonomy" id="171969"/>
    <lineage>
        <taxon>Eukaryota</taxon>
        <taxon>Viridiplantae</taxon>
        <taxon>Streptophyta</taxon>
        <taxon>Embryophyta</taxon>
        <taxon>Tracheophyta</taxon>
        <taxon>Spermatophyta</taxon>
        <taxon>Magnoliopsida</taxon>
        <taxon>eudicotyledons</taxon>
        <taxon>Gunneridae</taxon>
        <taxon>Pentapetalae</taxon>
        <taxon>Caryophyllales</taxon>
        <taxon>Cactineae</taxon>
        <taxon>Cactaceae</taxon>
        <taxon>Cactoideae</taxon>
        <taxon>Echinocereeae</taxon>
        <taxon>Carnegiea</taxon>
    </lineage>
</organism>
<dbReference type="Proteomes" id="UP001153076">
    <property type="component" value="Unassembled WGS sequence"/>
</dbReference>
<evidence type="ECO:0000313" key="2">
    <source>
        <dbReference type="Proteomes" id="UP001153076"/>
    </source>
</evidence>
<name>A0A9Q1QH74_9CARY</name>
<gene>
    <name evidence="1" type="ORF">Cgig2_002365</name>
</gene>
<accession>A0A9Q1QH74</accession>
<dbReference type="EMBL" id="JAKOGI010000167">
    <property type="protein sequence ID" value="KAJ8441406.1"/>
    <property type="molecule type" value="Genomic_DNA"/>
</dbReference>
<dbReference type="AlphaFoldDB" id="A0A9Q1QH74"/>